<protein>
    <submittedName>
        <fullName evidence="2">Uncharacterized protein</fullName>
    </submittedName>
</protein>
<feature type="transmembrane region" description="Helical" evidence="1">
    <location>
        <begin position="276"/>
        <end position="296"/>
    </location>
</feature>
<gene>
    <name evidence="2" type="ORF">LR394_07495</name>
</gene>
<dbReference type="AlphaFoldDB" id="A0A9X1NAV6"/>
<dbReference type="RefSeq" id="WP_231439876.1">
    <property type="nucleotide sequence ID" value="NZ_JAJOMB010000003.1"/>
</dbReference>
<keyword evidence="3" id="KW-1185">Reference proteome</keyword>
<comment type="caution">
    <text evidence="2">The sequence shown here is derived from an EMBL/GenBank/DDBJ whole genome shotgun (WGS) entry which is preliminary data.</text>
</comment>
<keyword evidence="1" id="KW-0472">Membrane</keyword>
<sequence>MMVAVIGSAEAGRTYEPEMPDPAAAIQAAEEIGRELATRGHQLVVFSSDSAFIEGAAVRGYVGSGQARPGSVLVRNTVRQSLDVFPEHADHEDLFDHAPAQGGWEVAYYRALFEVDGVILIGGGRSTMIAAIIALARRTAIGPLTAFGGAAARAWERLDHSPNTATREDLSAFTGRWSPDKAAEAVLAVERQHQARLVDLAKDGRRRRTETWIKVAGLLSALLFLLLGLLTVVLAATWKPEGGGAIALLVFGPVLAAMSGGLIRRPTEPSESRLQAAVFGAAAGGMSALLFIGAQLLTDPELLQGESAARLCIYVVPVGFIAGLAFDAVLTKLRGTDVVQTSSVQSPKV</sequence>
<proteinExistence type="predicted"/>
<keyword evidence="1" id="KW-1133">Transmembrane helix</keyword>
<feature type="transmembrane region" description="Helical" evidence="1">
    <location>
        <begin position="244"/>
        <end position="264"/>
    </location>
</feature>
<evidence type="ECO:0000313" key="3">
    <source>
        <dbReference type="Proteomes" id="UP001138997"/>
    </source>
</evidence>
<evidence type="ECO:0000256" key="1">
    <source>
        <dbReference type="SAM" id="Phobius"/>
    </source>
</evidence>
<accession>A0A9X1NAV6</accession>
<dbReference type="EMBL" id="JAJOMB010000003">
    <property type="protein sequence ID" value="MCD5310733.1"/>
    <property type="molecule type" value="Genomic_DNA"/>
</dbReference>
<dbReference type="Proteomes" id="UP001138997">
    <property type="component" value="Unassembled WGS sequence"/>
</dbReference>
<feature type="transmembrane region" description="Helical" evidence="1">
    <location>
        <begin position="308"/>
        <end position="330"/>
    </location>
</feature>
<feature type="transmembrane region" description="Helical" evidence="1">
    <location>
        <begin position="215"/>
        <end position="238"/>
    </location>
</feature>
<name>A0A9X1NAV6_9ACTN</name>
<keyword evidence="1" id="KW-0812">Transmembrane</keyword>
<evidence type="ECO:0000313" key="2">
    <source>
        <dbReference type="EMBL" id="MCD5310733.1"/>
    </source>
</evidence>
<organism evidence="2 3">
    <name type="scientific">Kineosporia babensis</name>
    <dbReference type="NCBI Taxonomy" id="499548"/>
    <lineage>
        <taxon>Bacteria</taxon>
        <taxon>Bacillati</taxon>
        <taxon>Actinomycetota</taxon>
        <taxon>Actinomycetes</taxon>
        <taxon>Kineosporiales</taxon>
        <taxon>Kineosporiaceae</taxon>
        <taxon>Kineosporia</taxon>
    </lineage>
</organism>
<reference evidence="2" key="1">
    <citation type="submission" date="2021-11" db="EMBL/GenBank/DDBJ databases">
        <title>Streptomyces corallinus and Kineosporia corallina sp. nov., two new coral-derived marine actinobacteria.</title>
        <authorList>
            <person name="Buangrab K."/>
            <person name="Sutthacheep M."/>
            <person name="Yeemin T."/>
            <person name="Harunari E."/>
            <person name="Igarashi Y."/>
            <person name="Sripreechasak P."/>
            <person name="Kanchanasin P."/>
            <person name="Tanasupawat S."/>
            <person name="Phongsopitanun W."/>
        </authorList>
    </citation>
    <scope>NUCLEOTIDE SEQUENCE</scope>
    <source>
        <strain evidence="2">JCM 31032</strain>
    </source>
</reference>